<dbReference type="GO" id="GO:0000209">
    <property type="term" value="P:protein polyubiquitination"/>
    <property type="evidence" value="ECO:0007669"/>
    <property type="project" value="TreeGrafter"/>
</dbReference>
<dbReference type="InterPro" id="IPR011042">
    <property type="entry name" value="6-blade_b-propeller_TolB-like"/>
</dbReference>
<dbReference type="PANTHER" id="PTHR24104">
    <property type="entry name" value="E3 UBIQUITIN-PROTEIN LIGASE NHLRC1-RELATED"/>
    <property type="match status" value="1"/>
</dbReference>
<organism evidence="2 3">
    <name type="scientific">Mytilus galloprovincialis</name>
    <name type="common">Mediterranean mussel</name>
    <dbReference type="NCBI Taxonomy" id="29158"/>
    <lineage>
        <taxon>Eukaryota</taxon>
        <taxon>Metazoa</taxon>
        <taxon>Spiralia</taxon>
        <taxon>Lophotrochozoa</taxon>
        <taxon>Mollusca</taxon>
        <taxon>Bivalvia</taxon>
        <taxon>Autobranchia</taxon>
        <taxon>Pteriomorphia</taxon>
        <taxon>Mytilida</taxon>
        <taxon>Mytiloidea</taxon>
        <taxon>Mytilidae</taxon>
        <taxon>Mytilinae</taxon>
        <taxon>Mytilus</taxon>
    </lineage>
</organism>
<dbReference type="PANTHER" id="PTHR24104:SF25">
    <property type="entry name" value="PROTEIN LIN-41"/>
    <property type="match status" value="1"/>
</dbReference>
<dbReference type="GO" id="GO:0043161">
    <property type="term" value="P:proteasome-mediated ubiquitin-dependent protein catabolic process"/>
    <property type="evidence" value="ECO:0007669"/>
    <property type="project" value="TreeGrafter"/>
</dbReference>
<dbReference type="EMBL" id="UYJE01005326">
    <property type="protein sequence ID" value="VDI36386.1"/>
    <property type="molecule type" value="Genomic_DNA"/>
</dbReference>
<dbReference type="GO" id="GO:0008270">
    <property type="term" value="F:zinc ion binding"/>
    <property type="evidence" value="ECO:0007669"/>
    <property type="project" value="UniProtKB-KW"/>
</dbReference>
<feature type="coiled-coil region" evidence="1">
    <location>
        <begin position="75"/>
        <end position="109"/>
    </location>
</feature>
<gene>
    <name evidence="2" type="ORF">MGAL_10B024254</name>
</gene>
<proteinExistence type="predicted"/>
<dbReference type="InterPro" id="IPR050952">
    <property type="entry name" value="TRIM-NHL_E3_ligases"/>
</dbReference>
<dbReference type="Gene3D" id="2.120.10.30">
    <property type="entry name" value="TolB, C-terminal domain"/>
    <property type="match status" value="1"/>
</dbReference>
<accession>A0A8B6EKV0</accession>
<dbReference type="SUPFAM" id="SSF101898">
    <property type="entry name" value="NHL repeat"/>
    <property type="match status" value="1"/>
</dbReference>
<sequence length="455" mass="51347">MKPLSDILKQVKTSAAVRLLEKDVKDLKENFNDIMEYLRKRISTNANQKTEVIQSIRSMRKSIDDHLNKIEQQLLIDLETKHSKLKSEMETLLREVDKRVKQIRKLLNEFSNMTKYATELQTYVGLTEIEKITSIEAEDIKRGPNLKERNFHMTTSPTLASILRDVELCGEITVDTRPCNVLANAGRADQAQYLVPIPTIDQIKPSFSNTLKVPEGKQRGVVECCILTDGNFLTLDQVHMGLLMFRNDGTFIRYIVSFKEEPTSVCFVKDDTVAVSFYIACEVVLVDIGKSQIDRRFEFPTVLCSGVSSDGQVLVISNPLDENIIVMNLLDESKQILKGIYVHRLSLVKGNIYCTSFFDNTISCYQLCGELLWKFKHQDIDQPRGIALDKHGFIYVACRKSNKIVVVASDGKSSRTVLNQDSGIKTPQAIAIDVKSGIVLVLSQTDGVDSLLFKL</sequence>
<evidence type="ECO:0000313" key="2">
    <source>
        <dbReference type="EMBL" id="VDI36386.1"/>
    </source>
</evidence>
<comment type="caution">
    <text evidence="2">The sequence shown here is derived from an EMBL/GenBank/DDBJ whole genome shotgun (WGS) entry which is preliminary data.</text>
</comment>
<keyword evidence="1" id="KW-0175">Coiled coil</keyword>
<keyword evidence="3" id="KW-1185">Reference proteome</keyword>
<dbReference type="OrthoDB" id="6096432at2759"/>
<dbReference type="AlphaFoldDB" id="A0A8B6EKV0"/>
<protein>
    <submittedName>
        <fullName evidence="2">Uncharacterized protein</fullName>
    </submittedName>
</protein>
<evidence type="ECO:0000256" key="1">
    <source>
        <dbReference type="SAM" id="Coils"/>
    </source>
</evidence>
<reference evidence="2" key="1">
    <citation type="submission" date="2018-11" db="EMBL/GenBank/DDBJ databases">
        <authorList>
            <person name="Alioto T."/>
            <person name="Alioto T."/>
        </authorList>
    </citation>
    <scope>NUCLEOTIDE SEQUENCE</scope>
</reference>
<evidence type="ECO:0000313" key="3">
    <source>
        <dbReference type="Proteomes" id="UP000596742"/>
    </source>
</evidence>
<dbReference type="GO" id="GO:0061630">
    <property type="term" value="F:ubiquitin protein ligase activity"/>
    <property type="evidence" value="ECO:0007669"/>
    <property type="project" value="TreeGrafter"/>
</dbReference>
<name>A0A8B6EKV0_MYTGA</name>
<dbReference type="Proteomes" id="UP000596742">
    <property type="component" value="Unassembled WGS sequence"/>
</dbReference>